<evidence type="ECO:0000256" key="1">
    <source>
        <dbReference type="SAM" id="MobiDB-lite"/>
    </source>
</evidence>
<sequence length="181" mass="20459">MNNPKSPCYPVFWVESKKRRSFSTYGKVNRRSGFTTFSQLPRKKQFTRGKCFDASGVLFLYDGSAGAPRFNGMTKTVLENLILPSILGKVIEHLRYFGPKLISSSSMDLETFKLELFSAIIAHGRSDCEELQFNLSEANNFKAAINAAENWQFHSGQRDADGHPRHLEDGTKNPEYVPENS</sequence>
<gene>
    <name evidence="2" type="ORF">OSB_02430</name>
</gene>
<dbReference type="AlphaFoldDB" id="A0A0K0Y1N3"/>
<dbReference type="RefSeq" id="WP_049833263.1">
    <property type="nucleotide sequence ID" value="NZ_CP012160.1"/>
</dbReference>
<proteinExistence type="predicted"/>
<name>A0A0K0Y1N3_9RHOB</name>
<evidence type="ECO:0000313" key="3">
    <source>
        <dbReference type="Proteomes" id="UP000067444"/>
    </source>
</evidence>
<keyword evidence="3" id="KW-1185">Reference proteome</keyword>
<feature type="region of interest" description="Disordered" evidence="1">
    <location>
        <begin position="155"/>
        <end position="181"/>
    </location>
</feature>
<dbReference type="KEGG" id="otm:OSB_02430"/>
<organism evidence="2 3">
    <name type="scientific">Octadecabacter temperatus</name>
    <dbReference type="NCBI Taxonomy" id="1458307"/>
    <lineage>
        <taxon>Bacteria</taxon>
        <taxon>Pseudomonadati</taxon>
        <taxon>Pseudomonadota</taxon>
        <taxon>Alphaproteobacteria</taxon>
        <taxon>Rhodobacterales</taxon>
        <taxon>Roseobacteraceae</taxon>
        <taxon>Octadecabacter</taxon>
    </lineage>
</organism>
<dbReference type="EMBL" id="CP012160">
    <property type="protein sequence ID" value="AKS44812.1"/>
    <property type="molecule type" value="Genomic_DNA"/>
</dbReference>
<evidence type="ECO:0000313" key="2">
    <source>
        <dbReference type="EMBL" id="AKS44812.1"/>
    </source>
</evidence>
<accession>A0A0K0Y1N3</accession>
<reference evidence="2 3" key="1">
    <citation type="journal article" date="2015" name="Genome Announc.">
        <title>Closed Genome Sequence of Octadecabacter temperatus SB1, the First Mesophilic Species of the Genus Octadecabacter.</title>
        <authorList>
            <person name="Voget S."/>
            <person name="Billerbeck S."/>
            <person name="Simon M."/>
            <person name="Daniel R."/>
        </authorList>
    </citation>
    <scope>NUCLEOTIDE SEQUENCE [LARGE SCALE GENOMIC DNA]</scope>
    <source>
        <strain evidence="2 3">SB1</strain>
    </source>
</reference>
<feature type="compositionally biased region" description="Basic and acidic residues" evidence="1">
    <location>
        <begin position="156"/>
        <end position="172"/>
    </location>
</feature>
<dbReference type="Proteomes" id="UP000067444">
    <property type="component" value="Chromosome"/>
</dbReference>
<protein>
    <submittedName>
        <fullName evidence="2">Uncharacterized protein</fullName>
    </submittedName>
</protein>